<dbReference type="SUPFAM" id="SSF52279">
    <property type="entry name" value="Beta-D-glucan exohydrolase, C-terminal domain"/>
    <property type="match status" value="1"/>
</dbReference>
<keyword evidence="2" id="KW-0732">Signal</keyword>
<evidence type="ECO:0000256" key="3">
    <source>
        <dbReference type="ARBA" id="ARBA00022801"/>
    </source>
</evidence>
<evidence type="ECO:0000313" key="5">
    <source>
        <dbReference type="EMBL" id="HIZ64568.1"/>
    </source>
</evidence>
<reference evidence="5" key="1">
    <citation type="journal article" date="2021" name="PeerJ">
        <title>Extensive microbial diversity within the chicken gut microbiome revealed by metagenomics and culture.</title>
        <authorList>
            <person name="Gilroy R."/>
            <person name="Ravi A."/>
            <person name="Getino M."/>
            <person name="Pursley I."/>
            <person name="Horton D.L."/>
            <person name="Alikhan N.F."/>
            <person name="Baker D."/>
            <person name="Gharbi K."/>
            <person name="Hall N."/>
            <person name="Watson M."/>
            <person name="Adriaenssens E.M."/>
            <person name="Foster-Nyarko E."/>
            <person name="Jarju S."/>
            <person name="Secka A."/>
            <person name="Antonio M."/>
            <person name="Oren A."/>
            <person name="Chaudhuri R.R."/>
            <person name="La Ragione R."/>
            <person name="Hildebrand F."/>
            <person name="Pallen M.J."/>
        </authorList>
    </citation>
    <scope>NUCLEOTIDE SEQUENCE</scope>
    <source>
        <strain evidence="5">1068</strain>
    </source>
</reference>
<comment type="similarity">
    <text evidence="1">Belongs to the glycosyl hydrolase 3 family.</text>
</comment>
<evidence type="ECO:0000259" key="4">
    <source>
        <dbReference type="SMART" id="SM01217"/>
    </source>
</evidence>
<dbReference type="InterPro" id="IPR002772">
    <property type="entry name" value="Glyco_hydro_3_C"/>
</dbReference>
<dbReference type="PANTHER" id="PTHR42721:SF3">
    <property type="entry name" value="BETA-D-XYLOSIDASE 5-RELATED"/>
    <property type="match status" value="1"/>
</dbReference>
<dbReference type="Pfam" id="PF14310">
    <property type="entry name" value="Fn3-like"/>
    <property type="match status" value="1"/>
</dbReference>
<dbReference type="InterPro" id="IPR017853">
    <property type="entry name" value="GH"/>
</dbReference>
<evidence type="ECO:0000256" key="1">
    <source>
        <dbReference type="ARBA" id="ARBA00005336"/>
    </source>
</evidence>
<name>A0A9D2JS02_9FIRM</name>
<proteinExistence type="inferred from homology"/>
<gene>
    <name evidence="5" type="ORF">H9809_01480</name>
</gene>
<accession>A0A9D2JS02</accession>
<dbReference type="AlphaFoldDB" id="A0A9D2JS02"/>
<feature type="domain" description="Fibronectin type III-like" evidence="4">
    <location>
        <begin position="623"/>
        <end position="692"/>
    </location>
</feature>
<dbReference type="Proteomes" id="UP000824056">
    <property type="component" value="Unassembled WGS sequence"/>
</dbReference>
<dbReference type="GO" id="GO:0045493">
    <property type="term" value="P:xylan catabolic process"/>
    <property type="evidence" value="ECO:0007669"/>
    <property type="project" value="InterPro"/>
</dbReference>
<dbReference type="GO" id="GO:0031222">
    <property type="term" value="P:arabinan catabolic process"/>
    <property type="evidence" value="ECO:0007669"/>
    <property type="project" value="TreeGrafter"/>
</dbReference>
<dbReference type="Gene3D" id="3.20.20.300">
    <property type="entry name" value="Glycoside hydrolase, family 3, N-terminal domain"/>
    <property type="match status" value="1"/>
</dbReference>
<dbReference type="Gene3D" id="3.40.50.1700">
    <property type="entry name" value="Glycoside hydrolase family 3 C-terminal domain"/>
    <property type="match status" value="1"/>
</dbReference>
<dbReference type="InterPro" id="IPR026891">
    <property type="entry name" value="Fn3-like"/>
</dbReference>
<dbReference type="SUPFAM" id="SSF51445">
    <property type="entry name" value="(Trans)glycosidases"/>
    <property type="match status" value="1"/>
</dbReference>
<dbReference type="SMART" id="SM01217">
    <property type="entry name" value="Fn3_like"/>
    <property type="match status" value="1"/>
</dbReference>
<dbReference type="InterPro" id="IPR013783">
    <property type="entry name" value="Ig-like_fold"/>
</dbReference>
<dbReference type="InterPro" id="IPR036962">
    <property type="entry name" value="Glyco_hydro_3_N_sf"/>
</dbReference>
<organism evidence="5 6">
    <name type="scientific">Candidatus Blautia pullicola</name>
    <dbReference type="NCBI Taxonomy" id="2838498"/>
    <lineage>
        <taxon>Bacteria</taxon>
        <taxon>Bacillati</taxon>
        <taxon>Bacillota</taxon>
        <taxon>Clostridia</taxon>
        <taxon>Lachnospirales</taxon>
        <taxon>Lachnospiraceae</taxon>
        <taxon>Blautia</taxon>
    </lineage>
</organism>
<dbReference type="GO" id="GO:0009044">
    <property type="term" value="F:xylan 1,4-beta-xylosidase activity"/>
    <property type="evidence" value="ECO:0007669"/>
    <property type="project" value="InterPro"/>
</dbReference>
<sequence length="716" mass="80405">MDREKAAYLDESLKDEERVKDLVSRMTLEEKASQLRYNAPAIKRLGIPFYNWWNEALHGVARAGAATVFPQPIGLAASFHDEFLEEIGDITATEGRAKYNEQQRQGDRGLYKGITFWSPNINLFRDPRWGRGHETYGEDPYLTSRMGVAYIKGLQGEGKRLKSAACVKHFAAHSGPEKGRHSFNSVVSEKDLAESYFPAFEACVKDAKVEGAMGGYNRLNGEAACGSYHLIQEILREKWGFDGYYVSDCGAIKDFHMNHMITKTPAQSAALAIKSGCDLNCGAVYLHVLQAYEEGLVTEEEIDRAVTHVMMTRMRLGMFDASTEYDEIPYEANDSREHHEAALKAAEESMVLLKNDGILPLKKEKLKTVAVIGPNADSREILKGNYNGTATEQYTILEGLRHELGDQVRIFYSEGCHLYRENVEALAEGDDRISEAVSMAQRSDVVFLCLGLDARLEGEEGDANNSYAGADKKDLEFPDSQKHLMEAVCAVRKPVIFLISTGSAMNLSYAREKGNAILQTWYPGQMGGIAAANLLFGKTVPSGKLPVTFYAPTQKLPDFENYSMENRTYRFMEGEALYPFGYGLSYGSFSYRDLWVETGDWDKKEKVKVKVKVKNTSSWDCWETVEIYVKLMGSPLAVPNYSLVQFQKVYLKAGEERALTLEVKTQCFQVVDQSGERKWDNTKTVIYAGTSQPDERSIFLTGQRPLALTVQEKERF</sequence>
<comment type="caution">
    <text evidence="5">The sequence shown here is derived from an EMBL/GenBank/DDBJ whole genome shotgun (WGS) entry which is preliminary data.</text>
</comment>
<protein>
    <submittedName>
        <fullName evidence="5">Glycoside hydrolase family 3 C-terminal domain-containing protein</fullName>
    </submittedName>
</protein>
<keyword evidence="3 5" id="KW-0378">Hydrolase</keyword>
<dbReference type="InterPro" id="IPR044993">
    <property type="entry name" value="BXL"/>
</dbReference>
<dbReference type="PRINTS" id="PR00133">
    <property type="entry name" value="GLHYDRLASE3"/>
</dbReference>
<dbReference type="GO" id="GO:0046556">
    <property type="term" value="F:alpha-L-arabinofuranosidase activity"/>
    <property type="evidence" value="ECO:0007669"/>
    <property type="project" value="TreeGrafter"/>
</dbReference>
<dbReference type="Pfam" id="PF01915">
    <property type="entry name" value="Glyco_hydro_3_C"/>
    <property type="match status" value="1"/>
</dbReference>
<dbReference type="InterPro" id="IPR001764">
    <property type="entry name" value="Glyco_hydro_3_N"/>
</dbReference>
<dbReference type="Pfam" id="PF00933">
    <property type="entry name" value="Glyco_hydro_3"/>
    <property type="match status" value="1"/>
</dbReference>
<dbReference type="PANTHER" id="PTHR42721">
    <property type="entry name" value="SUGAR HYDROLASE-RELATED"/>
    <property type="match status" value="1"/>
</dbReference>
<evidence type="ECO:0000256" key="2">
    <source>
        <dbReference type="ARBA" id="ARBA00022729"/>
    </source>
</evidence>
<reference evidence="5" key="2">
    <citation type="submission" date="2021-04" db="EMBL/GenBank/DDBJ databases">
        <authorList>
            <person name="Gilroy R."/>
        </authorList>
    </citation>
    <scope>NUCLEOTIDE SEQUENCE</scope>
    <source>
        <strain evidence="5">1068</strain>
    </source>
</reference>
<dbReference type="EMBL" id="DXBG01000030">
    <property type="protein sequence ID" value="HIZ64568.1"/>
    <property type="molecule type" value="Genomic_DNA"/>
</dbReference>
<dbReference type="Gene3D" id="2.60.40.10">
    <property type="entry name" value="Immunoglobulins"/>
    <property type="match status" value="1"/>
</dbReference>
<evidence type="ECO:0000313" key="6">
    <source>
        <dbReference type="Proteomes" id="UP000824056"/>
    </source>
</evidence>
<dbReference type="InterPro" id="IPR036881">
    <property type="entry name" value="Glyco_hydro_3_C_sf"/>
</dbReference>